<dbReference type="PATRIC" id="fig|746697.3.peg.922"/>
<dbReference type="RefSeq" id="WP_014781679.1">
    <property type="nucleotide sequence ID" value="NC_018013.1"/>
</dbReference>
<dbReference type="SUPFAM" id="SSF88713">
    <property type="entry name" value="Glycoside hydrolase/deacetylase"/>
    <property type="match status" value="1"/>
</dbReference>
<dbReference type="KEGG" id="asl:Aeqsu_0918"/>
<feature type="domain" description="NodB homology" evidence="2">
    <location>
        <begin position="68"/>
        <end position="246"/>
    </location>
</feature>
<dbReference type="Gene3D" id="3.20.20.370">
    <property type="entry name" value="Glycoside hydrolase/deacetylase"/>
    <property type="match status" value="1"/>
</dbReference>
<evidence type="ECO:0000313" key="4">
    <source>
        <dbReference type="Proteomes" id="UP000006049"/>
    </source>
</evidence>
<dbReference type="GO" id="GO:0045493">
    <property type="term" value="P:xylan catabolic process"/>
    <property type="evidence" value="ECO:0007669"/>
    <property type="project" value="UniProtKB-KW"/>
</dbReference>
<organism evidence="3 4">
    <name type="scientific">Aequorivita sublithincola (strain DSM 14238 / LMG 21431 / ACAM 643 / 9-3)</name>
    <dbReference type="NCBI Taxonomy" id="746697"/>
    <lineage>
        <taxon>Bacteria</taxon>
        <taxon>Pseudomonadati</taxon>
        <taxon>Bacteroidota</taxon>
        <taxon>Flavobacteriia</taxon>
        <taxon>Flavobacteriales</taxon>
        <taxon>Flavobacteriaceae</taxon>
        <taxon>Aequorivita</taxon>
    </lineage>
</organism>
<keyword evidence="3" id="KW-0119">Carbohydrate metabolism</keyword>
<keyword evidence="1" id="KW-0812">Transmembrane</keyword>
<keyword evidence="4" id="KW-1185">Reference proteome</keyword>
<gene>
    <name evidence="3" type="ordered locus">Aeqsu_0918</name>
</gene>
<dbReference type="Pfam" id="PF01522">
    <property type="entry name" value="Polysacc_deac_1"/>
    <property type="match status" value="1"/>
</dbReference>
<feature type="transmembrane region" description="Helical" evidence="1">
    <location>
        <begin position="30"/>
        <end position="50"/>
    </location>
</feature>
<evidence type="ECO:0000313" key="3">
    <source>
        <dbReference type="EMBL" id="AFL80421.1"/>
    </source>
</evidence>
<keyword evidence="3" id="KW-0624">Polysaccharide degradation</keyword>
<dbReference type="InterPro" id="IPR002509">
    <property type="entry name" value="NODB_dom"/>
</dbReference>
<keyword evidence="1" id="KW-0472">Membrane</keyword>
<dbReference type="HOGENOM" id="CLU_021264_0_3_10"/>
<dbReference type="InterPro" id="IPR050248">
    <property type="entry name" value="Polysacc_deacetylase_ArnD"/>
</dbReference>
<dbReference type="GO" id="GO:0016810">
    <property type="term" value="F:hydrolase activity, acting on carbon-nitrogen (but not peptide) bonds"/>
    <property type="evidence" value="ECO:0007669"/>
    <property type="project" value="InterPro"/>
</dbReference>
<dbReference type="eggNOG" id="COG0726">
    <property type="taxonomic scope" value="Bacteria"/>
</dbReference>
<protein>
    <submittedName>
        <fullName evidence="3">Putative xylanase/chitin deacetylase</fullName>
    </submittedName>
</protein>
<keyword evidence="3" id="KW-0858">Xylan degradation</keyword>
<dbReference type="PANTHER" id="PTHR10587">
    <property type="entry name" value="GLYCOSYL TRANSFERASE-RELATED"/>
    <property type="match status" value="1"/>
</dbReference>
<reference evidence="3 4" key="1">
    <citation type="submission" date="2012-06" db="EMBL/GenBank/DDBJ databases">
        <title>The complete genome of Aequorivita sublithincola DSM 14238.</title>
        <authorList>
            <consortium name="US DOE Joint Genome Institute (JGI-PGF)"/>
            <person name="Lucas S."/>
            <person name="Copeland A."/>
            <person name="Lapidus A."/>
            <person name="Goodwin L."/>
            <person name="Pitluck S."/>
            <person name="Peters L."/>
            <person name="Munk A.C.C."/>
            <person name="Kyrpides N."/>
            <person name="Mavromatis K."/>
            <person name="Pagani I."/>
            <person name="Ivanova N."/>
            <person name="Ovchinnikova G."/>
            <person name="Zeytun A."/>
            <person name="Detter J.C."/>
            <person name="Han C."/>
            <person name="Land M."/>
            <person name="Hauser L."/>
            <person name="Markowitz V."/>
            <person name="Cheng J.-F."/>
            <person name="Hugenholtz P."/>
            <person name="Woyke T."/>
            <person name="Wu D."/>
            <person name="Tindall B."/>
            <person name="Faehnrich R."/>
            <person name="Brambilla E."/>
            <person name="Klenk H.-P."/>
            <person name="Eisen J.A."/>
        </authorList>
    </citation>
    <scope>NUCLEOTIDE SEQUENCE [LARGE SCALE GENOMIC DNA]</scope>
    <source>
        <strain evidence="4">DSM 14238 / LMG 21431 / ACAM 643 / 9-3</strain>
    </source>
</reference>
<dbReference type="CDD" id="cd10917">
    <property type="entry name" value="CE4_NodB_like_6s_7s"/>
    <property type="match status" value="1"/>
</dbReference>
<dbReference type="Proteomes" id="UP000006049">
    <property type="component" value="Chromosome"/>
</dbReference>
<evidence type="ECO:0000256" key="1">
    <source>
        <dbReference type="SAM" id="Phobius"/>
    </source>
</evidence>
<evidence type="ECO:0000259" key="2">
    <source>
        <dbReference type="PROSITE" id="PS51677"/>
    </source>
</evidence>
<name>I3YTV3_AEQSU</name>
<dbReference type="OrthoDB" id="9812065at2"/>
<feature type="transmembrane region" description="Helical" evidence="1">
    <location>
        <begin position="7"/>
        <end position="24"/>
    </location>
</feature>
<dbReference type="InterPro" id="IPR011330">
    <property type="entry name" value="Glyco_hydro/deAcase_b/a-brl"/>
</dbReference>
<accession>I3YTV3</accession>
<proteinExistence type="predicted"/>
<sequence>MLKFYTINALALVVFFGLLLGGFFAEVQAWLYVLFVLIWFVITAIGSFQIKLNYHLQSLNHNYKTSEKYVSITFDDGPNPEFTPKVLTLLERREAKATFFLIGKNAEKHPEIVRQIIEEGHTIGSHSYSHSKNFGFFSTEKVHNDLEKSNSILKEITRKELKMFRPPFGVTNPNIKKALRKTGHHSIGWSKRSLDTTNLSEEKILKRITTNLKKGDVILLHDSSLKSVAVLEQLLLLLQSHELQSVPVDRLLEIEAYAH</sequence>
<keyword evidence="3" id="KW-0326">Glycosidase</keyword>
<dbReference type="PANTHER" id="PTHR10587:SF137">
    <property type="entry name" value="4-DEOXY-4-FORMAMIDO-L-ARABINOSE-PHOSPHOUNDECAPRENOL DEFORMYLASE ARND-RELATED"/>
    <property type="match status" value="1"/>
</dbReference>
<dbReference type="STRING" id="746697.Aeqsu_0918"/>
<keyword evidence="3" id="KW-0378">Hydrolase</keyword>
<dbReference type="EMBL" id="CP003280">
    <property type="protein sequence ID" value="AFL80421.1"/>
    <property type="molecule type" value="Genomic_DNA"/>
</dbReference>
<dbReference type="GO" id="GO:0016798">
    <property type="term" value="F:hydrolase activity, acting on glycosyl bonds"/>
    <property type="evidence" value="ECO:0007669"/>
    <property type="project" value="UniProtKB-KW"/>
</dbReference>
<dbReference type="AlphaFoldDB" id="I3YTV3"/>
<keyword evidence="1" id="KW-1133">Transmembrane helix</keyword>
<dbReference type="PROSITE" id="PS51677">
    <property type="entry name" value="NODB"/>
    <property type="match status" value="1"/>
</dbReference>